<evidence type="ECO:0000256" key="2">
    <source>
        <dbReference type="ARBA" id="ARBA00008814"/>
    </source>
</evidence>
<feature type="signal peptide" evidence="6">
    <location>
        <begin position="1"/>
        <end position="20"/>
    </location>
</feature>
<keyword evidence="9" id="KW-1185">Reference proteome</keyword>
<dbReference type="SUPFAM" id="SSF53807">
    <property type="entry name" value="Helical backbone' metal receptor"/>
    <property type="match status" value="1"/>
</dbReference>
<dbReference type="Proteomes" id="UP000195273">
    <property type="component" value="Chromosome"/>
</dbReference>
<dbReference type="InterPro" id="IPR051313">
    <property type="entry name" value="Bact_iron-sidero_bind"/>
</dbReference>
<feature type="chain" id="PRO_5012575640" evidence="6">
    <location>
        <begin position="21"/>
        <end position="302"/>
    </location>
</feature>
<dbReference type="InterPro" id="IPR033870">
    <property type="entry name" value="FatB"/>
</dbReference>
<gene>
    <name evidence="8" type="primary">yclQ</name>
    <name evidence="8" type="ORF">LOKVESSMR4R_01849</name>
</gene>
<evidence type="ECO:0000313" key="8">
    <source>
        <dbReference type="EMBL" id="ARU01162.1"/>
    </source>
</evidence>
<evidence type="ECO:0000256" key="4">
    <source>
        <dbReference type="ARBA" id="ARBA00022496"/>
    </source>
</evidence>
<accession>A0A1Y0ECV4</accession>
<protein>
    <submittedName>
        <fullName evidence="8">Putative ABC transporter solute-binding protein YclQ</fullName>
    </submittedName>
</protein>
<name>A0A1Y0ECV4_9RHOB</name>
<evidence type="ECO:0000259" key="7">
    <source>
        <dbReference type="PROSITE" id="PS50983"/>
    </source>
</evidence>
<comment type="subcellular location">
    <subcellularLocation>
        <location evidence="1">Cell envelope</location>
    </subcellularLocation>
</comment>
<reference evidence="8 9" key="1">
    <citation type="submission" date="2017-05" db="EMBL/GenBank/DDBJ databases">
        <title>Genome Sequence of Loktanella vestfoldensis Strain SMR4r Isolated from a Culture of the Diatom Skeletonema marinoi.</title>
        <authorList>
            <person name="Topel M."/>
            <person name="Pinder M.I.M."/>
            <person name="Johansson O.N."/>
            <person name="Kourtchenko O."/>
            <person name="Godhe A."/>
            <person name="Clarke A.K."/>
        </authorList>
    </citation>
    <scope>NUCLEOTIDE SEQUENCE [LARGE SCALE GENOMIC DNA]</scope>
    <source>
        <strain evidence="8 9">SMR4r</strain>
    </source>
</reference>
<keyword evidence="4" id="KW-0406">Ion transport</keyword>
<evidence type="ECO:0000256" key="5">
    <source>
        <dbReference type="ARBA" id="ARBA00022729"/>
    </source>
</evidence>
<dbReference type="GO" id="GO:0030288">
    <property type="term" value="C:outer membrane-bounded periplasmic space"/>
    <property type="evidence" value="ECO:0007669"/>
    <property type="project" value="TreeGrafter"/>
</dbReference>
<evidence type="ECO:0000313" key="9">
    <source>
        <dbReference type="Proteomes" id="UP000195273"/>
    </source>
</evidence>
<dbReference type="RefSeq" id="WP_087207743.1">
    <property type="nucleotide sequence ID" value="NZ_CP021431.1"/>
</dbReference>
<keyword evidence="4" id="KW-0408">Iron</keyword>
<sequence>MRKTFLGGLLALALAAPLAAQTVTIDTAIGPVPLAANPQKIAVFDIAALDTLTALGIDVAGVTDKVYLPSLAPVAAKAQVIGTLFEPDFEALVVMQPDLIIAGGRSSTQVAALSEIAPTIDMTIWGAGLLDQARARIAAYGLLFSAQEAAQGLTQTLEAKIAAARAAVAGKGNALILLTNGGKISAYGSQSRFGWLHTEIGLPEAVAGLDDETHGQSVSFEFVAEADPDWLVVVDRGAAIGAQAEAAVATLDNPLIARTAAAQNGRIIYLDATPLYIAGGGANAVMQTLDEIIAAFAAEVEG</sequence>
<proteinExistence type="inferred from homology"/>
<dbReference type="PANTHER" id="PTHR30532">
    <property type="entry name" value="IRON III DICITRATE-BINDING PERIPLASMIC PROTEIN"/>
    <property type="match status" value="1"/>
</dbReference>
<dbReference type="Pfam" id="PF01497">
    <property type="entry name" value="Peripla_BP_2"/>
    <property type="match status" value="1"/>
</dbReference>
<dbReference type="KEGG" id="lvs:LOKVESSMR4R_01849"/>
<dbReference type="InterPro" id="IPR002491">
    <property type="entry name" value="ABC_transptr_periplasmic_BD"/>
</dbReference>
<comment type="similarity">
    <text evidence="2">Belongs to the bacterial solute-binding protein 8 family.</text>
</comment>
<evidence type="ECO:0000256" key="3">
    <source>
        <dbReference type="ARBA" id="ARBA00022448"/>
    </source>
</evidence>
<feature type="domain" description="Fe/B12 periplasmic-binding" evidence="7">
    <location>
        <begin position="40"/>
        <end position="300"/>
    </location>
</feature>
<dbReference type="PANTHER" id="PTHR30532:SF28">
    <property type="entry name" value="PETROBACTIN-BINDING PROTEIN YCLQ"/>
    <property type="match status" value="1"/>
</dbReference>
<evidence type="ECO:0000256" key="1">
    <source>
        <dbReference type="ARBA" id="ARBA00004196"/>
    </source>
</evidence>
<keyword evidence="3" id="KW-0813">Transport</keyword>
<dbReference type="PROSITE" id="PS50983">
    <property type="entry name" value="FE_B12_PBP"/>
    <property type="match status" value="1"/>
</dbReference>
<dbReference type="AlphaFoldDB" id="A0A1Y0ECV4"/>
<dbReference type="Gene3D" id="3.40.50.1980">
    <property type="entry name" value="Nitrogenase molybdenum iron protein domain"/>
    <property type="match status" value="2"/>
</dbReference>
<organism evidence="8 9">
    <name type="scientific">Yoonia vestfoldensis</name>
    <dbReference type="NCBI Taxonomy" id="245188"/>
    <lineage>
        <taxon>Bacteria</taxon>
        <taxon>Pseudomonadati</taxon>
        <taxon>Pseudomonadota</taxon>
        <taxon>Alphaproteobacteria</taxon>
        <taxon>Rhodobacterales</taxon>
        <taxon>Paracoccaceae</taxon>
        <taxon>Yoonia</taxon>
    </lineage>
</organism>
<keyword evidence="5 6" id="KW-0732">Signal</keyword>
<dbReference type="EMBL" id="CP021431">
    <property type="protein sequence ID" value="ARU01162.1"/>
    <property type="molecule type" value="Genomic_DNA"/>
</dbReference>
<dbReference type="CDD" id="cd01140">
    <property type="entry name" value="FatB"/>
    <property type="match status" value="1"/>
</dbReference>
<evidence type="ECO:0000256" key="6">
    <source>
        <dbReference type="SAM" id="SignalP"/>
    </source>
</evidence>
<keyword evidence="4" id="KW-0410">Iron transport</keyword>
<dbReference type="GO" id="GO:1901678">
    <property type="term" value="P:iron coordination entity transport"/>
    <property type="evidence" value="ECO:0007669"/>
    <property type="project" value="UniProtKB-ARBA"/>
</dbReference>
<dbReference type="OrthoDB" id="63946at2"/>